<keyword evidence="2" id="KW-1185">Reference proteome</keyword>
<accession>A0A5N5Q4H9</accession>
<evidence type="ECO:0000313" key="2">
    <source>
        <dbReference type="Proteomes" id="UP000327468"/>
    </source>
</evidence>
<dbReference type="Proteomes" id="UP000327468">
    <property type="component" value="Chromosome 1"/>
</dbReference>
<name>A0A5N5Q4H9_PANHP</name>
<gene>
    <name evidence="1" type="ORF">PHYPO_G00007310</name>
</gene>
<reference evidence="1 2" key="1">
    <citation type="submission" date="2019-06" db="EMBL/GenBank/DDBJ databases">
        <title>A chromosome-scale genome assembly of the striped catfish, Pangasianodon hypophthalmus.</title>
        <authorList>
            <person name="Wen M."/>
            <person name="Zahm M."/>
            <person name="Roques C."/>
            <person name="Cabau C."/>
            <person name="Klopp C."/>
            <person name="Donnadieu C."/>
            <person name="Jouanno E."/>
            <person name="Avarre J.-C."/>
            <person name="Campet M."/>
            <person name="Ha T.T.T."/>
            <person name="Dugue R."/>
            <person name="Lampietro C."/>
            <person name="Louis A."/>
            <person name="Herpin A."/>
            <person name="Echchiki A."/>
            <person name="Berthelot C."/>
            <person name="Parey E."/>
            <person name="Roest-Crollius H."/>
            <person name="Braasch I."/>
            <person name="Postlethwait J."/>
            <person name="Bobe J."/>
            <person name="Montfort J."/>
            <person name="Bouchez O."/>
            <person name="Begum T."/>
            <person name="Schartl M."/>
            <person name="Guiguen Y."/>
        </authorList>
    </citation>
    <scope>NUCLEOTIDE SEQUENCE [LARGE SCALE GENOMIC DNA]</scope>
    <source>
        <strain evidence="1 2">Indonesia</strain>
        <tissue evidence="1">Blood</tissue>
    </source>
</reference>
<sequence>MATPQATLQYEVPDQKAEDLMKGPVVPKREVDHFSVQSSDDLPGDLHCVTSPSPALSFPPYLSGSRTI</sequence>
<protein>
    <submittedName>
        <fullName evidence="1">Uncharacterized protein</fullName>
    </submittedName>
</protein>
<proteinExistence type="predicted"/>
<evidence type="ECO:0000313" key="1">
    <source>
        <dbReference type="EMBL" id="KAB5586942.1"/>
    </source>
</evidence>
<organism evidence="1 2">
    <name type="scientific">Pangasianodon hypophthalmus</name>
    <name type="common">Striped catfish</name>
    <name type="synonym">Helicophagus hypophthalmus</name>
    <dbReference type="NCBI Taxonomy" id="310915"/>
    <lineage>
        <taxon>Eukaryota</taxon>
        <taxon>Metazoa</taxon>
        <taxon>Chordata</taxon>
        <taxon>Craniata</taxon>
        <taxon>Vertebrata</taxon>
        <taxon>Euteleostomi</taxon>
        <taxon>Actinopterygii</taxon>
        <taxon>Neopterygii</taxon>
        <taxon>Teleostei</taxon>
        <taxon>Ostariophysi</taxon>
        <taxon>Siluriformes</taxon>
        <taxon>Pangasiidae</taxon>
        <taxon>Pangasianodon</taxon>
    </lineage>
</organism>
<dbReference type="AlphaFoldDB" id="A0A5N5Q4H9"/>
<dbReference type="EMBL" id="VFJC01000002">
    <property type="protein sequence ID" value="KAB5586942.1"/>
    <property type="molecule type" value="Genomic_DNA"/>
</dbReference>
<comment type="caution">
    <text evidence="1">The sequence shown here is derived from an EMBL/GenBank/DDBJ whole genome shotgun (WGS) entry which is preliminary data.</text>
</comment>